<dbReference type="PANTHER" id="PTHR30349">
    <property type="entry name" value="PHAGE INTEGRASE-RELATED"/>
    <property type="match status" value="1"/>
</dbReference>
<comment type="caution">
    <text evidence="4">The sequence shown here is derived from an EMBL/GenBank/DDBJ whole genome shotgun (WGS) entry which is preliminary data.</text>
</comment>
<dbReference type="InterPro" id="IPR011010">
    <property type="entry name" value="DNA_brk_join_enz"/>
</dbReference>
<accession>A0AAI9G095</accession>
<dbReference type="CDD" id="cd00796">
    <property type="entry name" value="INT_Rci_Hp1_C"/>
    <property type="match status" value="1"/>
</dbReference>
<evidence type="ECO:0000313" key="4">
    <source>
        <dbReference type="EMBL" id="EKT4441585.1"/>
    </source>
</evidence>
<dbReference type="InterPro" id="IPR002104">
    <property type="entry name" value="Integrase_catalytic"/>
</dbReference>
<gene>
    <name evidence="4" type="ORF">QEK83_002239</name>
</gene>
<evidence type="ECO:0000256" key="1">
    <source>
        <dbReference type="ARBA" id="ARBA00022908"/>
    </source>
</evidence>
<protein>
    <submittedName>
        <fullName evidence="4">Site-specific integrase</fullName>
    </submittedName>
</protein>
<name>A0AAI9G095_STEMA</name>
<proteinExistence type="predicted"/>
<dbReference type="Proteomes" id="UP001214521">
    <property type="component" value="Unassembled WGS sequence"/>
</dbReference>
<dbReference type="GO" id="GO:0015074">
    <property type="term" value="P:DNA integration"/>
    <property type="evidence" value="ECO:0007669"/>
    <property type="project" value="UniProtKB-KW"/>
</dbReference>
<evidence type="ECO:0000259" key="3">
    <source>
        <dbReference type="PROSITE" id="PS51898"/>
    </source>
</evidence>
<sequence>MATLQPRNGRWRAIVRRKGHPTQSKTFPTKTAAKTWGDRIERELADYEARGGTPGENLTIEQLISWRIEDLASVKAAGATQTGNLTRLREGLGTIVARHLTANDVIEHARRRVQGNHMNAKGHIIPRCSAATMNVELGFLSELLKLAGPMKGVKLASDPVAEARPVLRLLKLVGKSKQRDRRPTVEELQRLHAHFAAAEWRATIPMSDIVTFAILTAKRESEITRLQWSDLDATNRTAMLRDAKHPRAKVGNHRTFPLLGNSWDLVQRQPRIVGEDRIFPFNSKSVGTAFTRACRKLGILDLCFHDLRHEATSRLFEQGYDIPEVAAVTLHKSWNELKRYTQLRPESLHRNQLDQIDEALSRNEQP</sequence>
<reference evidence="4" key="1">
    <citation type="submission" date="2022-07" db="EMBL/GenBank/DDBJ databases">
        <authorList>
            <consortium name="Clinical and Environmental Microbiology Branch: Whole genome sequencing antimicrobial resistance pathogens in the healthcare setting"/>
        </authorList>
    </citation>
    <scope>NUCLEOTIDE SEQUENCE</scope>
    <source>
        <strain evidence="4">Stenotrophomonas_maltophilia_2021CK-00905</strain>
    </source>
</reference>
<dbReference type="PANTHER" id="PTHR30349:SF94">
    <property type="entry name" value="INTEGRASE_RECOMBINASE HI_1414-RELATED"/>
    <property type="match status" value="1"/>
</dbReference>
<dbReference type="InterPro" id="IPR013762">
    <property type="entry name" value="Integrase-like_cat_sf"/>
</dbReference>
<organism evidence="4 5">
    <name type="scientific">Stenotrophomonas maltophilia</name>
    <name type="common">Pseudomonas maltophilia</name>
    <name type="synonym">Xanthomonas maltophilia</name>
    <dbReference type="NCBI Taxonomy" id="40324"/>
    <lineage>
        <taxon>Bacteria</taxon>
        <taxon>Pseudomonadati</taxon>
        <taxon>Pseudomonadota</taxon>
        <taxon>Gammaproteobacteria</taxon>
        <taxon>Lysobacterales</taxon>
        <taxon>Lysobacteraceae</taxon>
        <taxon>Stenotrophomonas</taxon>
        <taxon>Stenotrophomonas maltophilia group</taxon>
    </lineage>
</organism>
<evidence type="ECO:0000313" key="5">
    <source>
        <dbReference type="Proteomes" id="UP001214521"/>
    </source>
</evidence>
<dbReference type="InterPro" id="IPR050090">
    <property type="entry name" value="Tyrosine_recombinase_XerCD"/>
</dbReference>
<dbReference type="PROSITE" id="PS51898">
    <property type="entry name" value="TYR_RECOMBINASE"/>
    <property type="match status" value="1"/>
</dbReference>
<evidence type="ECO:0000256" key="2">
    <source>
        <dbReference type="ARBA" id="ARBA00023172"/>
    </source>
</evidence>
<keyword evidence="1" id="KW-0229">DNA integration</keyword>
<dbReference type="Gene3D" id="1.10.443.10">
    <property type="entry name" value="Intergrase catalytic core"/>
    <property type="match status" value="1"/>
</dbReference>
<dbReference type="EMBL" id="ABLOMU010000021">
    <property type="protein sequence ID" value="EKT4441585.1"/>
    <property type="molecule type" value="Genomic_DNA"/>
</dbReference>
<dbReference type="AlphaFoldDB" id="A0AAI9G095"/>
<keyword evidence="2" id="KW-0233">DNA recombination</keyword>
<dbReference type="GO" id="GO:0003677">
    <property type="term" value="F:DNA binding"/>
    <property type="evidence" value="ECO:0007669"/>
    <property type="project" value="InterPro"/>
</dbReference>
<dbReference type="Pfam" id="PF00589">
    <property type="entry name" value="Phage_integrase"/>
    <property type="match status" value="1"/>
</dbReference>
<dbReference type="SUPFAM" id="SSF56349">
    <property type="entry name" value="DNA breaking-rejoining enzymes"/>
    <property type="match status" value="1"/>
</dbReference>
<feature type="domain" description="Tyr recombinase" evidence="3">
    <location>
        <begin position="178"/>
        <end position="353"/>
    </location>
</feature>
<dbReference type="GO" id="GO:0006310">
    <property type="term" value="P:DNA recombination"/>
    <property type="evidence" value="ECO:0007669"/>
    <property type="project" value="UniProtKB-KW"/>
</dbReference>